<keyword evidence="1" id="KW-1133">Transmembrane helix</keyword>
<organism evidence="2 3">
    <name type="scientific">Microbulbifer spongiae</name>
    <dbReference type="NCBI Taxonomy" id="2944933"/>
    <lineage>
        <taxon>Bacteria</taxon>
        <taxon>Pseudomonadati</taxon>
        <taxon>Pseudomonadota</taxon>
        <taxon>Gammaproteobacteria</taxon>
        <taxon>Cellvibrionales</taxon>
        <taxon>Microbulbiferaceae</taxon>
        <taxon>Microbulbifer</taxon>
    </lineage>
</organism>
<keyword evidence="1" id="KW-0812">Transmembrane</keyword>
<dbReference type="Proteomes" id="UP001321520">
    <property type="component" value="Chromosome"/>
</dbReference>
<dbReference type="EMBL" id="CP098023">
    <property type="protein sequence ID" value="WKD48980.1"/>
    <property type="molecule type" value="Genomic_DNA"/>
</dbReference>
<sequence length="430" mass="49801">MDNAESLVSLVSSVNITGRKDECLLGSATLDAPLLSILPELIGKELIDGLVKIDSECRDIEEINENDIGKEVVIGIVKSSVHRYIEFYDSIDELISVPSNKLSRPDRFYLIDSSFFYPCSDIPDKIQHYFDLIKLLVMLKDVSDYQYGFSNVIEKLVFLHKSRFDLSLKYDSESLIDSIDGLSVILGFFEGEEHIEQKKSILKEILIGMLSDIPDEKKLKYLISNFGEFSKRFVENYQYFVSEFSFDEVRVEYEEKKREYLVKIDEVFSATQLRMLGVPVSLAVVAFKMSPVVSSIPTFLINFLLLFSVAAYSYMMRMLLVNQRHTLAAIKGEYSSHMRRLKYQFSDQYDNIYGIKKDLDERYKFQKKNLVKFNRISVLLVIVVLLIFFWYLPWMSVYQYVSSMLWLDSLKDAGLLFLGLVKALTSLFVF</sequence>
<reference evidence="2 3" key="1">
    <citation type="submission" date="2022-05" db="EMBL/GenBank/DDBJ databases">
        <title>Microbulbifer sp. nov., isolated from sponge.</title>
        <authorList>
            <person name="Gao L."/>
        </authorList>
    </citation>
    <scope>NUCLEOTIDE SEQUENCE [LARGE SCALE GENOMIC DNA]</scope>
    <source>
        <strain evidence="2 3">MI-G</strain>
    </source>
</reference>
<protein>
    <submittedName>
        <fullName evidence="2">Uncharacterized protein</fullName>
    </submittedName>
</protein>
<evidence type="ECO:0000256" key="1">
    <source>
        <dbReference type="SAM" id="Phobius"/>
    </source>
</evidence>
<dbReference type="RefSeq" id="WP_301414766.1">
    <property type="nucleotide sequence ID" value="NZ_CP098023.1"/>
</dbReference>
<keyword evidence="1" id="KW-0472">Membrane</keyword>
<keyword evidence="3" id="KW-1185">Reference proteome</keyword>
<accession>A0ABY9ECA2</accession>
<proteinExistence type="predicted"/>
<feature type="transmembrane region" description="Helical" evidence="1">
    <location>
        <begin position="296"/>
        <end position="315"/>
    </location>
</feature>
<evidence type="ECO:0000313" key="2">
    <source>
        <dbReference type="EMBL" id="WKD48980.1"/>
    </source>
</evidence>
<name>A0ABY9ECA2_9GAMM</name>
<evidence type="ECO:0000313" key="3">
    <source>
        <dbReference type="Proteomes" id="UP001321520"/>
    </source>
</evidence>
<feature type="transmembrane region" description="Helical" evidence="1">
    <location>
        <begin position="373"/>
        <end position="393"/>
    </location>
</feature>
<gene>
    <name evidence="2" type="ORF">M8T91_13910</name>
</gene>